<dbReference type="EnsemblMetazoa" id="PHUM127560-RA">
    <property type="protein sequence ID" value="PHUM127560-PA"/>
    <property type="gene ID" value="PHUM127560"/>
</dbReference>
<dbReference type="GO" id="GO:0003676">
    <property type="term" value="F:nucleic acid binding"/>
    <property type="evidence" value="ECO:0007669"/>
    <property type="project" value="InterPro"/>
</dbReference>
<dbReference type="InterPro" id="IPR035979">
    <property type="entry name" value="RBD_domain_sf"/>
</dbReference>
<accession>E0VE09</accession>
<proteinExistence type="predicted"/>
<reference evidence="2" key="3">
    <citation type="submission" date="2020-05" db="UniProtKB">
        <authorList>
            <consortium name="EnsemblMetazoa"/>
        </authorList>
    </citation>
    <scope>IDENTIFICATION</scope>
    <source>
        <strain evidence="2">USDA</strain>
    </source>
</reference>
<protein>
    <recommendedName>
        <fullName evidence="4">RRM domain-containing protein</fullName>
    </recommendedName>
</protein>
<gene>
    <name evidence="2" type="primary">8233918</name>
    <name evidence="1" type="ORF">Phum_PHUM127560</name>
</gene>
<dbReference type="RefSeq" id="XP_002424353.1">
    <property type="nucleotide sequence ID" value="XM_002424308.1"/>
</dbReference>
<dbReference type="Gene3D" id="3.30.70.330">
    <property type="match status" value="1"/>
</dbReference>
<dbReference type="KEGG" id="phu:Phum_PHUM127560"/>
<evidence type="ECO:0008006" key="4">
    <source>
        <dbReference type="Google" id="ProtNLM"/>
    </source>
</evidence>
<evidence type="ECO:0000313" key="2">
    <source>
        <dbReference type="EnsemblMetazoa" id="PHUM127560-PA"/>
    </source>
</evidence>
<dbReference type="HOGENOM" id="CLU_2657439_0_0_1"/>
<reference evidence="1" key="2">
    <citation type="submission" date="2007-04" db="EMBL/GenBank/DDBJ databases">
        <title>The genome of the human body louse.</title>
        <authorList>
            <consortium name="The Human Body Louse Genome Consortium"/>
            <person name="Kirkness E."/>
            <person name="Walenz B."/>
            <person name="Hass B."/>
            <person name="Bruggner R."/>
            <person name="Strausberg R."/>
        </authorList>
    </citation>
    <scope>NUCLEOTIDE SEQUENCE</scope>
    <source>
        <strain evidence="1">USDA</strain>
    </source>
</reference>
<dbReference type="VEuPathDB" id="VectorBase:PHUM127560"/>
<evidence type="ECO:0000313" key="1">
    <source>
        <dbReference type="EMBL" id="EEB11615.1"/>
    </source>
</evidence>
<dbReference type="SUPFAM" id="SSF54928">
    <property type="entry name" value="RNA-binding domain, RBD"/>
    <property type="match status" value="1"/>
</dbReference>
<dbReference type="InterPro" id="IPR012677">
    <property type="entry name" value="Nucleotide-bd_a/b_plait_sf"/>
</dbReference>
<dbReference type="InParanoid" id="E0VE09"/>
<dbReference type="CTD" id="8233918"/>
<dbReference type="OrthoDB" id="6407164at2759"/>
<dbReference type="EMBL" id="DS235088">
    <property type="protein sequence ID" value="EEB11615.1"/>
    <property type="molecule type" value="Genomic_DNA"/>
</dbReference>
<evidence type="ECO:0000313" key="3">
    <source>
        <dbReference type="Proteomes" id="UP000009046"/>
    </source>
</evidence>
<name>E0VE09_PEDHC</name>
<dbReference type="AlphaFoldDB" id="E0VE09"/>
<dbReference type="Proteomes" id="UP000009046">
    <property type="component" value="Unassembled WGS sequence"/>
</dbReference>
<reference evidence="1" key="1">
    <citation type="submission" date="2007-04" db="EMBL/GenBank/DDBJ databases">
        <title>Annotation of Pediculus humanus corporis strain USDA.</title>
        <authorList>
            <person name="Kirkness E."/>
            <person name="Hannick L."/>
            <person name="Hass B."/>
            <person name="Bruggner R."/>
            <person name="Lawson D."/>
            <person name="Bidwell S."/>
            <person name="Joardar V."/>
            <person name="Caler E."/>
            <person name="Walenz B."/>
            <person name="Inman J."/>
            <person name="Schobel S."/>
            <person name="Galinsky K."/>
            <person name="Amedeo P."/>
            <person name="Strausberg R."/>
        </authorList>
    </citation>
    <scope>NUCLEOTIDE SEQUENCE</scope>
    <source>
        <strain evidence="1">USDA</strain>
    </source>
</reference>
<dbReference type="STRING" id="121224.E0VE09"/>
<sequence>MIYFARLFAINKYGRVQSVKLLPGSNGSICAAVAFMDIKSASKAHNCEHTLDEHSLSTEYYEPGPYTSSQQRFPIG</sequence>
<dbReference type="EMBL" id="AAZO01001492">
    <property type="status" value="NOT_ANNOTATED_CDS"/>
    <property type="molecule type" value="Genomic_DNA"/>
</dbReference>
<dbReference type="GeneID" id="8233918"/>
<dbReference type="eggNOG" id="KOG0112">
    <property type="taxonomic scope" value="Eukaryota"/>
</dbReference>
<keyword evidence="3" id="KW-1185">Reference proteome</keyword>
<organism>
    <name type="scientific">Pediculus humanus subsp. corporis</name>
    <name type="common">Body louse</name>
    <dbReference type="NCBI Taxonomy" id="121224"/>
    <lineage>
        <taxon>Eukaryota</taxon>
        <taxon>Metazoa</taxon>
        <taxon>Ecdysozoa</taxon>
        <taxon>Arthropoda</taxon>
        <taxon>Hexapoda</taxon>
        <taxon>Insecta</taxon>
        <taxon>Pterygota</taxon>
        <taxon>Neoptera</taxon>
        <taxon>Paraneoptera</taxon>
        <taxon>Psocodea</taxon>
        <taxon>Troctomorpha</taxon>
        <taxon>Phthiraptera</taxon>
        <taxon>Anoplura</taxon>
        <taxon>Pediculidae</taxon>
        <taxon>Pediculus</taxon>
    </lineage>
</organism>